<dbReference type="EMBL" id="CAUYUJ010014701">
    <property type="protein sequence ID" value="CAK0844887.1"/>
    <property type="molecule type" value="Genomic_DNA"/>
</dbReference>
<gene>
    <name evidence="2" type="ORF">PCOR1329_LOCUS38859</name>
</gene>
<feature type="chain" id="PRO_5046454834" description="Secreted protein" evidence="1">
    <location>
        <begin position="30"/>
        <end position="135"/>
    </location>
</feature>
<name>A0ABN9TH29_9DINO</name>
<proteinExistence type="predicted"/>
<organism evidence="2 3">
    <name type="scientific">Prorocentrum cordatum</name>
    <dbReference type="NCBI Taxonomy" id="2364126"/>
    <lineage>
        <taxon>Eukaryota</taxon>
        <taxon>Sar</taxon>
        <taxon>Alveolata</taxon>
        <taxon>Dinophyceae</taxon>
        <taxon>Prorocentrales</taxon>
        <taxon>Prorocentraceae</taxon>
        <taxon>Prorocentrum</taxon>
    </lineage>
</organism>
<feature type="signal peptide" evidence="1">
    <location>
        <begin position="1"/>
        <end position="29"/>
    </location>
</feature>
<accession>A0ABN9TH29</accession>
<reference evidence="2" key="1">
    <citation type="submission" date="2023-10" db="EMBL/GenBank/DDBJ databases">
        <authorList>
            <person name="Chen Y."/>
            <person name="Shah S."/>
            <person name="Dougan E. K."/>
            <person name="Thang M."/>
            <person name="Chan C."/>
        </authorList>
    </citation>
    <scope>NUCLEOTIDE SEQUENCE [LARGE SCALE GENOMIC DNA]</scope>
</reference>
<evidence type="ECO:0000313" key="2">
    <source>
        <dbReference type="EMBL" id="CAK0844887.1"/>
    </source>
</evidence>
<keyword evidence="3" id="KW-1185">Reference proteome</keyword>
<evidence type="ECO:0000313" key="3">
    <source>
        <dbReference type="Proteomes" id="UP001189429"/>
    </source>
</evidence>
<evidence type="ECO:0008006" key="4">
    <source>
        <dbReference type="Google" id="ProtNLM"/>
    </source>
</evidence>
<sequence length="135" mass="14729">MWNALAARWSDQTCCVLLFALFEHRSAVGDVGSGGRLGSWCHECFDPRGFAPLTGENCTPIVESGSSRTPRSQSTSSAFLLQDSARSCCVLLFSGRAWTQSSLPAFLLHVFTYFFRPTCMSEVVVGSAYRARAAC</sequence>
<evidence type="ECO:0000256" key="1">
    <source>
        <dbReference type="SAM" id="SignalP"/>
    </source>
</evidence>
<comment type="caution">
    <text evidence="2">The sequence shown here is derived from an EMBL/GenBank/DDBJ whole genome shotgun (WGS) entry which is preliminary data.</text>
</comment>
<protein>
    <recommendedName>
        <fullName evidence="4">Secreted protein</fullName>
    </recommendedName>
</protein>
<dbReference type="Proteomes" id="UP001189429">
    <property type="component" value="Unassembled WGS sequence"/>
</dbReference>
<keyword evidence="1" id="KW-0732">Signal</keyword>